<dbReference type="GO" id="GO:0020037">
    <property type="term" value="F:heme binding"/>
    <property type="evidence" value="ECO:0007669"/>
    <property type="project" value="InterPro"/>
</dbReference>
<dbReference type="InterPro" id="IPR002016">
    <property type="entry name" value="Haem_peroxidase"/>
</dbReference>
<dbReference type="GO" id="GO:0042744">
    <property type="term" value="P:hydrogen peroxide catabolic process"/>
    <property type="evidence" value="ECO:0007669"/>
    <property type="project" value="UniProtKB-KW"/>
</dbReference>
<name>A0A6V7PF93_ANACO</name>
<dbReference type="PRINTS" id="PR00461">
    <property type="entry name" value="PLPEROXIDASE"/>
</dbReference>
<evidence type="ECO:0000256" key="6">
    <source>
        <dbReference type="ARBA" id="ARBA00022617"/>
    </source>
</evidence>
<keyword evidence="10 15" id="KW-0408">Iron</keyword>
<feature type="binding site" evidence="15">
    <location>
        <position position="194"/>
    </location>
    <ligand>
        <name>Ca(2+)</name>
        <dbReference type="ChEBI" id="CHEBI:29108"/>
        <label>2</label>
    </ligand>
</feature>
<dbReference type="GO" id="GO:0046872">
    <property type="term" value="F:metal ion binding"/>
    <property type="evidence" value="ECO:0007669"/>
    <property type="project" value="UniProtKB-KW"/>
</dbReference>
<dbReference type="Pfam" id="PF00141">
    <property type="entry name" value="peroxidase"/>
    <property type="match status" value="2"/>
</dbReference>
<evidence type="ECO:0000256" key="9">
    <source>
        <dbReference type="ARBA" id="ARBA00023002"/>
    </source>
</evidence>
<evidence type="ECO:0000313" key="20">
    <source>
        <dbReference type="EMBL" id="CAD1829364.1"/>
    </source>
</evidence>
<feature type="binding site" evidence="15">
    <location>
        <position position="202"/>
    </location>
    <ligand>
        <name>Ca(2+)</name>
        <dbReference type="ChEBI" id="CHEBI:29108"/>
        <label>2</label>
    </ligand>
</feature>
<evidence type="ECO:0000259" key="19">
    <source>
        <dbReference type="PROSITE" id="PS50873"/>
    </source>
</evidence>
<feature type="active site" description="Proton acceptor" evidence="14">
    <location>
        <position position="68"/>
    </location>
</feature>
<evidence type="ECO:0000256" key="5">
    <source>
        <dbReference type="ARBA" id="ARBA00022559"/>
    </source>
</evidence>
<evidence type="ECO:0000256" key="2">
    <source>
        <dbReference type="ARBA" id="ARBA00002322"/>
    </source>
</evidence>
<evidence type="ECO:0000256" key="18">
    <source>
        <dbReference type="SAM" id="SignalP"/>
    </source>
</evidence>
<evidence type="ECO:0000256" key="4">
    <source>
        <dbReference type="ARBA" id="ARBA00022525"/>
    </source>
</evidence>
<keyword evidence="8 15" id="KW-0106">Calcium</keyword>
<feature type="binding site" evidence="15">
    <location>
        <position position="74"/>
    </location>
    <ligand>
        <name>Ca(2+)</name>
        <dbReference type="ChEBI" id="CHEBI:29108"/>
        <label>1</label>
    </ligand>
</feature>
<keyword evidence="5" id="KW-0575">Peroxidase</keyword>
<evidence type="ECO:0000256" key="1">
    <source>
        <dbReference type="ARBA" id="ARBA00000189"/>
    </source>
</evidence>
<evidence type="ECO:0000256" key="10">
    <source>
        <dbReference type="ARBA" id="ARBA00023004"/>
    </source>
</evidence>
<feature type="disulfide bond" evidence="17">
    <location>
        <begin position="70"/>
        <end position="75"/>
    </location>
</feature>
<keyword evidence="18" id="KW-0732">Signal</keyword>
<comment type="similarity">
    <text evidence="3">Belongs to the peroxidase family. Ascorbate peroxidase subfamily.</text>
</comment>
<feature type="domain" description="Plant heme peroxidase family profile" evidence="19">
    <location>
        <begin position="27"/>
        <end position="259"/>
    </location>
</feature>
<dbReference type="Gene3D" id="1.10.520.10">
    <property type="match status" value="1"/>
</dbReference>
<dbReference type="CDD" id="cd00693">
    <property type="entry name" value="secretory_peroxidase"/>
    <property type="match status" value="1"/>
</dbReference>
<reference evidence="20" key="1">
    <citation type="submission" date="2020-07" db="EMBL/GenBank/DDBJ databases">
        <authorList>
            <person name="Lin J."/>
        </authorList>
    </citation>
    <scope>NUCLEOTIDE SEQUENCE</scope>
</reference>
<gene>
    <name evidence="20" type="ORF">CB5_LOCUS12575</name>
</gene>
<feature type="binding site" evidence="15">
    <location>
        <position position="90"/>
    </location>
    <ligand>
        <name>Ca(2+)</name>
        <dbReference type="ChEBI" id="CHEBI:29108"/>
        <label>1</label>
    </ligand>
</feature>
<feature type="binding site" evidence="15">
    <location>
        <position position="72"/>
    </location>
    <ligand>
        <name>Ca(2+)</name>
        <dbReference type="ChEBI" id="CHEBI:29108"/>
        <label>1</label>
    </ligand>
</feature>
<dbReference type="GO" id="GO:0140825">
    <property type="term" value="F:lactoperoxidase activity"/>
    <property type="evidence" value="ECO:0007669"/>
    <property type="project" value="UniProtKB-EC"/>
</dbReference>
<dbReference type="InterPro" id="IPR010255">
    <property type="entry name" value="Haem_peroxidase_sf"/>
</dbReference>
<dbReference type="EMBL" id="LR862147">
    <property type="protein sequence ID" value="CAD1829364.1"/>
    <property type="molecule type" value="Genomic_DNA"/>
</dbReference>
<evidence type="ECO:0000256" key="15">
    <source>
        <dbReference type="PIRSR" id="PIRSR600823-3"/>
    </source>
</evidence>
<comment type="cofactor">
    <cofactor evidence="15">
        <name>Ca(2+)</name>
        <dbReference type="ChEBI" id="CHEBI:29108"/>
    </cofactor>
    <text evidence="15">Binds 2 calcium ions per subunit.</text>
</comment>
<feature type="disulfide bond" evidence="17">
    <location>
        <begin position="147"/>
        <end position="182"/>
    </location>
</feature>
<dbReference type="InterPro" id="IPR033905">
    <property type="entry name" value="Secretory_peroxidase"/>
</dbReference>
<evidence type="ECO:0000256" key="17">
    <source>
        <dbReference type="PIRSR" id="PIRSR600823-5"/>
    </source>
</evidence>
<dbReference type="PROSITE" id="PS50873">
    <property type="entry name" value="PEROXIDASE_4"/>
    <property type="match status" value="1"/>
</dbReference>
<evidence type="ECO:0000256" key="13">
    <source>
        <dbReference type="ARBA" id="ARBA00023324"/>
    </source>
</evidence>
<dbReference type="InterPro" id="IPR000823">
    <property type="entry name" value="Peroxidase_pln"/>
</dbReference>
<dbReference type="FunFam" id="1.10.420.10:FF:000008">
    <property type="entry name" value="Peroxidase"/>
    <property type="match status" value="1"/>
</dbReference>
<dbReference type="PANTHER" id="PTHR31235">
    <property type="entry name" value="PEROXIDASE 25-RELATED"/>
    <property type="match status" value="1"/>
</dbReference>
<keyword evidence="6" id="KW-0349">Heme</keyword>
<feature type="binding site" evidence="15">
    <location>
        <position position="78"/>
    </location>
    <ligand>
        <name>Ca(2+)</name>
        <dbReference type="ChEBI" id="CHEBI:29108"/>
        <label>1</label>
    </ligand>
</feature>
<dbReference type="SUPFAM" id="SSF48113">
    <property type="entry name" value="Heme-dependent peroxidases"/>
    <property type="match status" value="1"/>
</dbReference>
<feature type="binding site" evidence="15">
    <location>
        <position position="69"/>
    </location>
    <ligand>
        <name>Ca(2+)</name>
        <dbReference type="ChEBI" id="CHEBI:29108"/>
        <label>1</label>
    </ligand>
</feature>
<keyword evidence="9" id="KW-0560">Oxidoreductase</keyword>
<dbReference type="Gene3D" id="1.10.420.10">
    <property type="entry name" value="Peroxidase, domain 2"/>
    <property type="match status" value="1"/>
</dbReference>
<organism evidence="20">
    <name type="scientific">Ananas comosus var. bracteatus</name>
    <name type="common">red pineapple</name>
    <dbReference type="NCBI Taxonomy" id="296719"/>
    <lineage>
        <taxon>Eukaryota</taxon>
        <taxon>Viridiplantae</taxon>
        <taxon>Streptophyta</taxon>
        <taxon>Embryophyta</taxon>
        <taxon>Tracheophyta</taxon>
        <taxon>Spermatophyta</taxon>
        <taxon>Magnoliopsida</taxon>
        <taxon>Liliopsida</taxon>
        <taxon>Poales</taxon>
        <taxon>Bromeliaceae</taxon>
        <taxon>Bromelioideae</taxon>
        <taxon>Ananas</taxon>
    </lineage>
</organism>
<proteinExistence type="inferred from homology"/>
<dbReference type="GO" id="GO:0006979">
    <property type="term" value="P:response to oxidative stress"/>
    <property type="evidence" value="ECO:0007669"/>
    <property type="project" value="InterPro"/>
</dbReference>
<feature type="signal peptide" evidence="18">
    <location>
        <begin position="1"/>
        <end position="25"/>
    </location>
</feature>
<evidence type="ECO:0000256" key="14">
    <source>
        <dbReference type="PIRSR" id="PIRSR600823-1"/>
    </source>
</evidence>
<evidence type="ECO:0000256" key="8">
    <source>
        <dbReference type="ARBA" id="ARBA00022837"/>
    </source>
</evidence>
<keyword evidence="11 17" id="KW-1015">Disulfide bond</keyword>
<feature type="binding site" description="axial binding residue" evidence="15">
    <location>
        <position position="140"/>
    </location>
    <ligand>
        <name>heme b</name>
        <dbReference type="ChEBI" id="CHEBI:60344"/>
    </ligand>
    <ligandPart>
        <name>Fe</name>
        <dbReference type="ChEBI" id="CHEBI:18248"/>
    </ligandPart>
</feature>
<sequence>MASKTLLVLLLPFNLVLFLSILAEAQLLQVGFYSKTCPNVEDIVRKEMTEILSVAPSLAGPLLRLHFHDCFVRGCDGSVLLDSTKNNVAEKDADPNKSLRDSGDAVWLSKGPSWPVWTGRRDGRVKGLSVKDLAVLSGGHTLGTSHCSSFSERLYNFTGKDNLHDVDPALDKEYVPKLRARCSLTDNTTIVEMDPGSFRTFDTSYYKYVAKRRGLFHSDASLLTYSETKAYVQRHADGLTAEFFQDFGDSMINMGMLQS</sequence>
<keyword evidence="4" id="KW-0964">Secreted</keyword>
<feature type="site" description="Transition state stabilizer" evidence="16">
    <location>
        <position position="64"/>
    </location>
</feature>
<protein>
    <recommendedName>
        <fullName evidence="19">Plant heme peroxidase family profile domain-containing protein</fullName>
    </recommendedName>
</protein>
<comment type="function">
    <text evidence="2">Removal of H(2)O(2), oxidation of toxic reductants, biosynthesis and degradation of lignin, suberization, auxin catabolism, response to environmental stresses such as wounding, pathogen attack and oxidative stress. These functions might be dependent on each isozyme/isoform in each plant tissue.</text>
</comment>
<evidence type="ECO:0000256" key="3">
    <source>
        <dbReference type="ARBA" id="ARBA00006873"/>
    </source>
</evidence>
<evidence type="ECO:0000256" key="12">
    <source>
        <dbReference type="ARBA" id="ARBA00023180"/>
    </source>
</evidence>
<dbReference type="AlphaFoldDB" id="A0A6V7PF93"/>
<feature type="binding site" evidence="15">
    <location>
        <position position="76"/>
    </location>
    <ligand>
        <name>Ca(2+)</name>
        <dbReference type="ChEBI" id="CHEBI:29108"/>
        <label>1</label>
    </ligand>
</feature>
<keyword evidence="12" id="KW-0325">Glycoprotein</keyword>
<evidence type="ECO:0000256" key="7">
    <source>
        <dbReference type="ARBA" id="ARBA00022723"/>
    </source>
</evidence>
<comment type="catalytic activity">
    <reaction evidence="1">
        <text>2 a phenolic donor + H2O2 = 2 a phenolic radical donor + 2 H2O</text>
        <dbReference type="Rhea" id="RHEA:56136"/>
        <dbReference type="ChEBI" id="CHEBI:15377"/>
        <dbReference type="ChEBI" id="CHEBI:16240"/>
        <dbReference type="ChEBI" id="CHEBI:139520"/>
        <dbReference type="ChEBI" id="CHEBI:139521"/>
        <dbReference type="EC" id="1.11.1.7"/>
    </reaction>
</comment>
<dbReference type="PROSITE" id="PS00435">
    <property type="entry name" value="PEROXIDASE_1"/>
    <property type="match status" value="1"/>
</dbReference>
<dbReference type="PROSITE" id="PS00436">
    <property type="entry name" value="PEROXIDASE_2"/>
    <property type="match status" value="1"/>
</dbReference>
<evidence type="ECO:0000256" key="11">
    <source>
        <dbReference type="ARBA" id="ARBA00023157"/>
    </source>
</evidence>
<accession>A0A6V7PF93</accession>
<evidence type="ECO:0000256" key="16">
    <source>
        <dbReference type="PIRSR" id="PIRSR600823-4"/>
    </source>
</evidence>
<dbReference type="PRINTS" id="PR00458">
    <property type="entry name" value="PEROXIDASE"/>
</dbReference>
<comment type="cofactor">
    <cofactor evidence="15">
        <name>heme b</name>
        <dbReference type="ChEBI" id="CHEBI:60344"/>
    </cofactor>
    <text evidence="15">Binds 1 heme b (iron(II)-protoporphyrin IX) group per subunit.</text>
</comment>
<dbReference type="InterPro" id="IPR019794">
    <property type="entry name" value="Peroxidases_AS"/>
</dbReference>
<keyword evidence="13" id="KW-0376">Hydrogen peroxide</keyword>
<feature type="binding site" evidence="15">
    <location>
        <position position="141"/>
    </location>
    <ligand>
        <name>Ca(2+)</name>
        <dbReference type="ChEBI" id="CHEBI:29108"/>
        <label>2</label>
    </ligand>
</feature>
<keyword evidence="7 15" id="KW-0479">Metal-binding</keyword>
<feature type="chain" id="PRO_5027950994" description="Plant heme peroxidase family profile domain-containing protein" evidence="18">
    <location>
        <begin position="26"/>
        <end position="259"/>
    </location>
</feature>
<dbReference type="InterPro" id="IPR019793">
    <property type="entry name" value="Peroxidases_heam-ligand_BS"/>
</dbReference>